<dbReference type="PROSITE" id="PS51186">
    <property type="entry name" value="GNAT"/>
    <property type="match status" value="1"/>
</dbReference>
<dbReference type="Pfam" id="PF00583">
    <property type="entry name" value="Acetyltransf_1"/>
    <property type="match status" value="1"/>
</dbReference>
<evidence type="ECO:0000256" key="3">
    <source>
        <dbReference type="SAM" id="MobiDB-lite"/>
    </source>
</evidence>
<feature type="compositionally biased region" description="Pro residues" evidence="3">
    <location>
        <begin position="12"/>
        <end position="24"/>
    </location>
</feature>
<reference evidence="5" key="1">
    <citation type="submission" date="2022-08" db="UniProtKB">
        <authorList>
            <consortium name="EnsemblMetazoa"/>
        </authorList>
    </citation>
    <scope>IDENTIFICATION</scope>
    <source>
        <strain evidence="5">05x7-T-G4-1.051#20</strain>
    </source>
</reference>
<keyword evidence="2" id="KW-0012">Acyltransferase</keyword>
<dbReference type="GO" id="GO:0016747">
    <property type="term" value="F:acyltransferase activity, transferring groups other than amino-acyl groups"/>
    <property type="evidence" value="ECO:0007669"/>
    <property type="project" value="InterPro"/>
</dbReference>
<dbReference type="OrthoDB" id="6283299at2759"/>
<evidence type="ECO:0000256" key="2">
    <source>
        <dbReference type="ARBA" id="ARBA00023315"/>
    </source>
</evidence>
<feature type="domain" description="N-acetyltransferase" evidence="4">
    <location>
        <begin position="28"/>
        <end position="227"/>
    </location>
</feature>
<dbReference type="Proteomes" id="UP000005408">
    <property type="component" value="Unassembled WGS sequence"/>
</dbReference>
<dbReference type="PANTHER" id="PTHR43420:SF47">
    <property type="entry name" value="N-ACETYLTRANSFERASE DOMAIN-CONTAINING PROTEIN"/>
    <property type="match status" value="1"/>
</dbReference>
<keyword evidence="1" id="KW-0808">Transferase</keyword>
<accession>A0A8W8JDU4</accession>
<dbReference type="PANTHER" id="PTHR43420">
    <property type="entry name" value="ACETYLTRANSFERASE"/>
    <property type="match status" value="1"/>
</dbReference>
<dbReference type="SUPFAM" id="SSF55729">
    <property type="entry name" value="Acyl-CoA N-acyltransferases (Nat)"/>
    <property type="match status" value="1"/>
</dbReference>
<protein>
    <recommendedName>
        <fullName evidence="4">N-acetyltransferase domain-containing protein</fullName>
    </recommendedName>
</protein>
<dbReference type="AlphaFoldDB" id="A0A8W8JDU4"/>
<keyword evidence="6" id="KW-1185">Reference proteome</keyword>
<name>A0A8W8JDU4_MAGGI</name>
<evidence type="ECO:0000256" key="1">
    <source>
        <dbReference type="ARBA" id="ARBA00022679"/>
    </source>
</evidence>
<dbReference type="OMA" id="SDEFGCH"/>
<evidence type="ECO:0000259" key="4">
    <source>
        <dbReference type="PROSITE" id="PS51186"/>
    </source>
</evidence>
<dbReference type="CDD" id="cd04301">
    <property type="entry name" value="NAT_SF"/>
    <property type="match status" value="1"/>
</dbReference>
<sequence>MTEVCKIQPGGRPVPEPTDSPSPGPVIVRYLTGTEDDRLFAGRMMVEAFERKLVHATSRGSLPDMRDSYANSLRERPPEFYERHLLAEYNGEKAGSCVLRYHGDSELFQDREEDMAPVGCTDFCGLELLNKSRKEGIPTGTCSINHLAVDSCFRRKGIGKILLNTAEKDALRHGCSVMDLWVASNNKARLFFEGQGYMVLETDTGCCCGLWCMTGVWRLNRMEKKLS</sequence>
<dbReference type="Gene3D" id="3.40.630.30">
    <property type="match status" value="1"/>
</dbReference>
<evidence type="ECO:0000313" key="5">
    <source>
        <dbReference type="EnsemblMetazoa" id="G18726.2:cds"/>
    </source>
</evidence>
<dbReference type="InterPro" id="IPR016181">
    <property type="entry name" value="Acyl_CoA_acyltransferase"/>
</dbReference>
<dbReference type="InterPro" id="IPR000182">
    <property type="entry name" value="GNAT_dom"/>
</dbReference>
<dbReference type="InterPro" id="IPR050680">
    <property type="entry name" value="YpeA/RimI_acetyltransf"/>
</dbReference>
<organism evidence="5 6">
    <name type="scientific">Magallana gigas</name>
    <name type="common">Pacific oyster</name>
    <name type="synonym">Crassostrea gigas</name>
    <dbReference type="NCBI Taxonomy" id="29159"/>
    <lineage>
        <taxon>Eukaryota</taxon>
        <taxon>Metazoa</taxon>
        <taxon>Spiralia</taxon>
        <taxon>Lophotrochozoa</taxon>
        <taxon>Mollusca</taxon>
        <taxon>Bivalvia</taxon>
        <taxon>Autobranchia</taxon>
        <taxon>Pteriomorphia</taxon>
        <taxon>Ostreida</taxon>
        <taxon>Ostreoidea</taxon>
        <taxon>Ostreidae</taxon>
        <taxon>Magallana</taxon>
    </lineage>
</organism>
<evidence type="ECO:0000313" key="6">
    <source>
        <dbReference type="Proteomes" id="UP000005408"/>
    </source>
</evidence>
<feature type="region of interest" description="Disordered" evidence="3">
    <location>
        <begin position="1"/>
        <end position="24"/>
    </location>
</feature>
<dbReference type="EnsemblMetazoa" id="G18726.2">
    <property type="protein sequence ID" value="G18726.2:cds"/>
    <property type="gene ID" value="G18726"/>
</dbReference>
<proteinExistence type="predicted"/>